<dbReference type="Pfam" id="PF18676">
    <property type="entry name" value="MBG_2"/>
    <property type="match status" value="1"/>
</dbReference>
<dbReference type="InterPro" id="IPR041286">
    <property type="entry name" value="MBG_2"/>
</dbReference>
<proteinExistence type="predicted"/>
<feature type="domain" description="IPT/TIG" evidence="4">
    <location>
        <begin position="959"/>
        <end position="1036"/>
    </location>
</feature>
<reference evidence="5 6" key="1">
    <citation type="submission" date="2019-01" db="EMBL/GenBank/DDBJ databases">
        <authorList>
            <person name="Chen W.-M."/>
        </authorList>
    </citation>
    <scope>NUCLEOTIDE SEQUENCE [LARGE SCALE GENOMIC DNA]</scope>
    <source>
        <strain evidence="5 6">YBJ-36</strain>
    </source>
</reference>
<evidence type="ECO:0000313" key="6">
    <source>
        <dbReference type="Proteomes" id="UP000282759"/>
    </source>
</evidence>
<dbReference type="CDD" id="cd00603">
    <property type="entry name" value="IPT_PCSR"/>
    <property type="match status" value="2"/>
</dbReference>
<dbReference type="SUPFAM" id="SSF81296">
    <property type="entry name" value="E set domains"/>
    <property type="match status" value="14"/>
</dbReference>
<dbReference type="InterPro" id="IPR026444">
    <property type="entry name" value="Secre_tail"/>
</dbReference>
<evidence type="ECO:0000256" key="1">
    <source>
        <dbReference type="ARBA" id="ARBA00022729"/>
    </source>
</evidence>
<feature type="domain" description="IPT/TIG" evidence="4">
    <location>
        <begin position="1037"/>
        <end position="1114"/>
    </location>
</feature>
<dbReference type="PANTHER" id="PTHR31341">
    <property type="entry name" value="IPT/TIG DOMAIN-CONTAINING PROTEIN-RELATED-RELATED"/>
    <property type="match status" value="1"/>
</dbReference>
<accession>A0A3S2V7W1</accession>
<dbReference type="SUPFAM" id="SSF69318">
    <property type="entry name" value="Integrin alpha N-terminal domain"/>
    <property type="match status" value="1"/>
</dbReference>
<keyword evidence="1" id="KW-0732">Signal</keyword>
<organism evidence="5 6">
    <name type="scientific">Mucilaginibacter limnophilus</name>
    <dbReference type="NCBI Taxonomy" id="1932778"/>
    <lineage>
        <taxon>Bacteria</taxon>
        <taxon>Pseudomonadati</taxon>
        <taxon>Bacteroidota</taxon>
        <taxon>Sphingobacteriia</taxon>
        <taxon>Sphingobacteriales</taxon>
        <taxon>Sphingobacteriaceae</taxon>
        <taxon>Mucilaginibacter</taxon>
    </lineage>
</organism>
<dbReference type="InterPro" id="IPR013517">
    <property type="entry name" value="FG-GAP"/>
</dbReference>
<dbReference type="Pfam" id="PF01436">
    <property type="entry name" value="NHL"/>
    <property type="match status" value="1"/>
</dbReference>
<dbReference type="SUPFAM" id="SSF63829">
    <property type="entry name" value="Calcium-dependent phosphotriesterase"/>
    <property type="match status" value="1"/>
</dbReference>
<feature type="domain" description="IPT/TIG" evidence="4">
    <location>
        <begin position="723"/>
        <end position="801"/>
    </location>
</feature>
<feature type="domain" description="IPT/TIG" evidence="4">
    <location>
        <begin position="1351"/>
        <end position="1433"/>
    </location>
</feature>
<dbReference type="SMART" id="SM00429">
    <property type="entry name" value="IPT"/>
    <property type="match status" value="9"/>
</dbReference>
<dbReference type="Proteomes" id="UP000282759">
    <property type="component" value="Unassembled WGS sequence"/>
</dbReference>
<dbReference type="InterPro" id="IPR028994">
    <property type="entry name" value="Integrin_alpha_N"/>
</dbReference>
<keyword evidence="6" id="KW-1185">Reference proteome</keyword>
<dbReference type="Gene3D" id="2.130.10.130">
    <property type="entry name" value="Integrin alpha, N-terminal"/>
    <property type="match status" value="1"/>
</dbReference>
<dbReference type="InterPro" id="IPR001258">
    <property type="entry name" value="NHL_repeat"/>
</dbReference>
<feature type="domain" description="IPT/TIG" evidence="4">
    <location>
        <begin position="1804"/>
        <end position="1881"/>
    </location>
</feature>
<evidence type="ECO:0000256" key="3">
    <source>
        <dbReference type="ARBA" id="ARBA00023180"/>
    </source>
</evidence>
<feature type="domain" description="IPT/TIG" evidence="4">
    <location>
        <begin position="409"/>
        <end position="486"/>
    </location>
</feature>
<dbReference type="Gene3D" id="2.60.40.1080">
    <property type="match status" value="1"/>
</dbReference>
<protein>
    <submittedName>
        <fullName evidence="5">T9SS type A sorting domain-containing protein</fullName>
    </submittedName>
</protein>
<name>A0A3S2V7W1_9SPHI</name>
<dbReference type="PANTHER" id="PTHR31341:SF16">
    <property type="entry name" value="CONTACT SITE A PROTEIN"/>
    <property type="match status" value="1"/>
</dbReference>
<dbReference type="InterPro" id="IPR011042">
    <property type="entry name" value="6-blade_b-propeller_TolB-like"/>
</dbReference>
<dbReference type="OrthoDB" id="1110382at2"/>
<dbReference type="InterPro" id="IPR014756">
    <property type="entry name" value="Ig_E-set"/>
</dbReference>
<feature type="domain" description="IPT/TIG" evidence="4">
    <location>
        <begin position="1194"/>
        <end position="1272"/>
    </location>
</feature>
<keyword evidence="3" id="KW-0325">Glycoprotein</keyword>
<evidence type="ECO:0000259" key="4">
    <source>
        <dbReference type="SMART" id="SM00429"/>
    </source>
</evidence>
<comment type="caution">
    <text evidence="5">The sequence shown here is derived from an EMBL/GenBank/DDBJ whole genome shotgun (WGS) entry which is preliminary data.</text>
</comment>
<gene>
    <name evidence="5" type="ORF">EOD41_11910</name>
</gene>
<dbReference type="RefSeq" id="WP_127705113.1">
    <property type="nucleotide sequence ID" value="NZ_SACK01000004.1"/>
</dbReference>
<dbReference type="Pfam" id="PF18962">
    <property type="entry name" value="Por_Secre_tail"/>
    <property type="match status" value="1"/>
</dbReference>
<sequence>MTKLLFCTALIFVFLKVNIFAQKPNISYPNSLTFYVSKPVSPVKVTNTGGIIPAKLYPQISNVLPTEAYLDNFIRLPSGDMYGIGLYAVLRIKTDGSTSIVAGGSESGYADGAGAKARFSTLNGIANDAAGNLYVTETNYRDFANSRVRKITPEGVVTTIASGLRAPTGIAADKDGMLYVAESGRIIRITRDGTISLLAGRYGEGSINGTGAEASFYAAESLAVDKDGNVYVADSGNNLIRKITPFGVVTTLAGSKKAASIDGKGTGASFYTPRVVKVDSKGRLIVIESEDVLRIVYPDGDVHTIAKPYYNDQGTPIDADFIKAVFDQNDQIITYAYTAYYGRGFYKMLTTGYAVTPALPAGLKLAADGTISGTPAETAIGRSYKITASNEYGMSSAVINLEVTTSDDAPVIQSFSPVSSYPGDIITITGKYFTGTTEVTIGGKSAEFYLQTATKLTAYVPQGAASGEVTVTNAYGKAKTGGFTIIPPPSVTSFYPLSGWSGSKITINGTGFANAQYVSFAGTYADFKIISSTQIEATVSGGGTGSVYVFAPSGVGELSGFTYISKPEITNVSPANAGAGVTVTINGSNFSDATSVKFGGKEAASFKIISTTQLTAVVAPNSGDGVTVTTKAGTGAYSYFTFVKPPVISQVSPMKGSVNSPLYIYGERLNGAKVSIGGAPAIITYGNEYQIYANVGPGSVSGDLIVTTSGGTAIYPGFIVVPSPQISSFSPSTGAAGDKITISGVNLTDVDRVLFGGVDATFKVISATTIEATLGYGSSGYVSVQSEGGTASLPGFTHSGPAITSFSPTNAGIGQTVIIKGLNFAGATGVDFGGVPATSFTVISPTEIQAIVGNGRMGYVSVTTPSGKSFAPGFVHEGPYINYYDRNYAGPLLNTPITISGYNFTGTTSVTFGGKPATSFTVISATTIMATPTEGSSGDIVVTTPLGSDKQPGFIWVSEPTVSAISPNAQSAGKEVIITGTNFIGVTGVTFGKTPASYFYATSPTTIRAFVGQGASGDVVVSTVGGTAGIAGFTYTSPNITSIEPAIAATGQTITINGENLEGIKSVSFGGTEASSFKIISAKKIEAVIGNGSSGNVIVNGSDGYAVQSGFTFLNQPYIYGITPENGGEGTIIRISGTNLLTTSEVTLGMTPATILTVENNLVTVKAGTGSTGKLTLKTIAGVAEINGFTWYPAPAILSATPMAANAETTVTITGKNLTDITEVKFGKHNVNFTIVSATTITAQPIYAASGDIEVIGPGGTANLPGFMFIPEPVIKSFTKTGDGQDATVTILGTNFTQVAGVSFGGVNVKSFQVTADTIITAKPGNGATGLISVKAAGGTATFRGYLYNEPPAVLSFSPASGPSGSTVIINGDHFNPDPDKNIVYFGPLKAMVKNATKTRLEVIVQGGGTNQFTVTNTATRLTAISNLPFMVTNTSGKVSFSNKTEVAFNSYPISYVFNDFDDDGNIDMLIVDGDSVRILKYGNDKALSKSSFLEKIELENGRQILSAVVGDIDGDGKKDILLGATPSVVLLQNTSVGKTLSFKQKTLEYLDGQDGLRQLRDMDMDGRPDLVAGVGAPLFYPNTSTGTDISFGPYVYLPISGGGNSIAITDFNGDNKPDAIRNSSYGASELFKNESVPGSLAAFDFVHTSLSHSGYNLEPDYLIAADLDGDGKPDLLEGNTWDSYSLISRNISESGALDQSSFGGTQKLNNGALIPPLFATDMDGDGKIDLLSSNYKGVNFYRNQSTSGNIAMASPLSIVGKISNDDPYKTSASDIDGDGRTDLIFSDVKNKKLVIAHNGPAISPQIISANPLTAGKGAEITIVGKHFDGTSLVTFGSKPAASFKVISADTIIAVVGEGSSGLIAIATPNGNASLPSFTFVKAPLIAAAMPAADASGSITITGEHFTGVTDVVIGNVKALSFDVKSDKEIVAAFTGVKGDLSVKSLGGTGILADVTIIINLKLTFAELPAVTYGDSDLELSATSNNPDFPITYKVDNPGIVTVVNNKLHIVSAGTATITASQAGDALYHTASEVKQMLVVNKKKLEVTAVSQTRTFGKPNPDLTLTYAGFIAGEDEFGLQKRPVATVIADQQSPAGLYEIRVSNGDDKNYFFSYTSGILRVTPAADNFKVAVASVTCKDENNGSITITANHQAEYVALLTGNHINENHEFNSTAVISNLSPGTYRVCIRDKSLSDYSQCFEVVVTEPGDLSVYSMVDAKSARLNLALSGGHTYYIDLNGTRYTTTSSDIALPLKNFTVNKLSVSTEKQCQGSIERSIDLSGNTIPYPNPVQDVLHIDLGSYEVEKAVVNIYSISSGAQQLSTVFENRFGVIDVDMSNLGTGTYVVHLIIGDKKFIYKVIKQ</sequence>
<keyword evidence="2" id="KW-0677">Repeat</keyword>
<feature type="domain" description="IPT/TIG" evidence="4">
    <location>
        <begin position="566"/>
        <end position="643"/>
    </location>
</feature>
<evidence type="ECO:0000256" key="2">
    <source>
        <dbReference type="ARBA" id="ARBA00022737"/>
    </source>
</evidence>
<dbReference type="Gene3D" id="2.60.40.10">
    <property type="entry name" value="Immunoglobulins"/>
    <property type="match status" value="14"/>
</dbReference>
<dbReference type="Pfam" id="PF13517">
    <property type="entry name" value="FG-GAP_3"/>
    <property type="match status" value="2"/>
</dbReference>
<dbReference type="Gene3D" id="2.120.10.30">
    <property type="entry name" value="TolB, C-terminal domain"/>
    <property type="match status" value="3"/>
</dbReference>
<dbReference type="EMBL" id="SACK01000004">
    <property type="protein sequence ID" value="RVU00695.1"/>
    <property type="molecule type" value="Genomic_DNA"/>
</dbReference>
<dbReference type="Pfam" id="PF01833">
    <property type="entry name" value="TIG"/>
    <property type="match status" value="14"/>
</dbReference>
<dbReference type="NCBIfam" id="TIGR04183">
    <property type="entry name" value="Por_Secre_tail"/>
    <property type="match status" value="1"/>
</dbReference>
<dbReference type="InterPro" id="IPR002909">
    <property type="entry name" value="IPT_dom"/>
</dbReference>
<dbReference type="InterPro" id="IPR052014">
    <property type="entry name" value="Dictyostelium_Tiger"/>
</dbReference>
<dbReference type="Gene3D" id="3.30.160.710">
    <property type="match status" value="1"/>
</dbReference>
<feature type="domain" description="IPT/TIG" evidence="4">
    <location>
        <begin position="488"/>
        <end position="564"/>
    </location>
</feature>
<dbReference type="CDD" id="cd00102">
    <property type="entry name" value="IPT"/>
    <property type="match status" value="2"/>
</dbReference>
<dbReference type="InterPro" id="IPR013783">
    <property type="entry name" value="Ig-like_fold"/>
</dbReference>
<evidence type="ECO:0000313" key="5">
    <source>
        <dbReference type="EMBL" id="RVU00695.1"/>
    </source>
</evidence>